<protein>
    <submittedName>
        <fullName evidence="1">Multiple sugar transport system permease protein</fullName>
    </submittedName>
</protein>
<gene>
    <name evidence="1" type="ORF">SAMN06297397_2823</name>
</gene>
<dbReference type="EMBL" id="FWXZ01000007">
    <property type="protein sequence ID" value="SMC83424.1"/>
    <property type="molecule type" value="Genomic_DNA"/>
</dbReference>
<accession>A0AC61PPQ6</accession>
<evidence type="ECO:0000313" key="2">
    <source>
        <dbReference type="Proteomes" id="UP000192328"/>
    </source>
</evidence>
<evidence type="ECO:0000313" key="1">
    <source>
        <dbReference type="EMBL" id="SMC83424.1"/>
    </source>
</evidence>
<keyword evidence="1" id="KW-0813">Transport</keyword>
<organism evidence="1 2">
    <name type="scientific">Aristaeella lactis</name>
    <dbReference type="NCBI Taxonomy" id="3046383"/>
    <lineage>
        <taxon>Bacteria</taxon>
        <taxon>Bacillati</taxon>
        <taxon>Bacillota</taxon>
        <taxon>Clostridia</taxon>
        <taxon>Eubacteriales</taxon>
        <taxon>Aristaeellaceae</taxon>
        <taxon>Aristaeella</taxon>
    </lineage>
</organism>
<proteinExistence type="predicted"/>
<dbReference type="Proteomes" id="UP000192328">
    <property type="component" value="Unassembled WGS sequence"/>
</dbReference>
<comment type="caution">
    <text evidence="1">The sequence shown here is derived from an EMBL/GenBank/DDBJ whole genome shotgun (WGS) entry which is preliminary data.</text>
</comment>
<reference evidence="1" key="1">
    <citation type="submission" date="2017-04" db="EMBL/GenBank/DDBJ databases">
        <authorList>
            <person name="Varghese N."/>
            <person name="Submissions S."/>
        </authorList>
    </citation>
    <scope>NUCLEOTIDE SEQUENCE</scope>
    <source>
        <strain evidence="1">WTE2008</strain>
    </source>
</reference>
<keyword evidence="1" id="KW-0762">Sugar transport</keyword>
<sequence length="408" mass="43461">MSENVKKAPSLRELTQKYKVGEFFQKYTMVLALVLVAAFFALRTGGKTLLPANINNLIAQNAYVFVLAAGMLLCILTGGNIDLSVGSVVCFAAAVGTVMMQSGVNMWIAVLAMLAIGLAVGTFQGFWIAKLHVPAFIATLSGMYAFRGFSNVVLGGYQVSITNQSFLDLFGGGAGCYVPDYLRQLFGLANGKPNITCLVVGGLAVVIYILMTIRKIHIQKKLQIHQSIIGMAITTVLISAVIIWLTLKLASHRGIPTVMIWICLVLGVYQYITTRTAIGRHLYAVGGNEKATALSGVKTRNVFWFAYASIGLMAGLAGILTAARARGIDPTYGEGYEMDAIASCFIGGASAYGGIGKVSGMIIGAVLMGVINQGMGILGVDSNYQKVVKGIVLLVAVMFDVLSKRQKR</sequence>
<name>A0AC61PPQ6_9FIRM</name>
<keyword evidence="2" id="KW-1185">Reference proteome</keyword>